<dbReference type="PROSITE" id="PS50850">
    <property type="entry name" value="MFS"/>
    <property type="match status" value="1"/>
</dbReference>
<evidence type="ECO:0000313" key="9">
    <source>
        <dbReference type="Proteomes" id="UP000826462"/>
    </source>
</evidence>
<keyword evidence="2" id="KW-1003">Cell membrane</keyword>
<dbReference type="InterPro" id="IPR020846">
    <property type="entry name" value="MFS_dom"/>
</dbReference>
<evidence type="ECO:0000313" key="8">
    <source>
        <dbReference type="EMBL" id="QYD72647.1"/>
    </source>
</evidence>
<dbReference type="Proteomes" id="UP000826462">
    <property type="component" value="Chromosome 2"/>
</dbReference>
<keyword evidence="4 6" id="KW-1133">Transmembrane helix</keyword>
<keyword evidence="3 6" id="KW-0812">Transmembrane</keyword>
<keyword evidence="9" id="KW-1185">Reference proteome</keyword>
<protein>
    <submittedName>
        <fullName evidence="8">MFS transporter</fullName>
    </submittedName>
</protein>
<dbReference type="InterPro" id="IPR011701">
    <property type="entry name" value="MFS"/>
</dbReference>
<dbReference type="InterPro" id="IPR036259">
    <property type="entry name" value="MFS_trans_sf"/>
</dbReference>
<evidence type="ECO:0000256" key="2">
    <source>
        <dbReference type="ARBA" id="ARBA00022475"/>
    </source>
</evidence>
<dbReference type="EMBL" id="CP080096">
    <property type="protein sequence ID" value="QYD72647.1"/>
    <property type="molecule type" value="Genomic_DNA"/>
</dbReference>
<dbReference type="Gene3D" id="1.20.1250.20">
    <property type="entry name" value="MFS general substrate transporter like domains"/>
    <property type="match status" value="1"/>
</dbReference>
<comment type="subcellular location">
    <subcellularLocation>
        <location evidence="1">Cell membrane</location>
        <topology evidence="1">Multi-pass membrane protein</topology>
    </subcellularLocation>
</comment>
<evidence type="ECO:0000256" key="3">
    <source>
        <dbReference type="ARBA" id="ARBA00022692"/>
    </source>
</evidence>
<sequence length="395" mass="41453">MQKGTTATTTRDWLAVISVATAAFVLVTTEVAPIGMLEAIAGSLGVSIGEAGLVVTMPGLMAALAGPLLIVFARDVDRRRMLQALTLAMIVSVVVCACAQQFRMLLAGRLLFGLAVGGFWTFSMSAVRRLVREADAGKALAILSAGIAFGTVLGAPVGSIGARLLGWRAVFLCVALAGFAALTAQLRFVRPLPVERPVGLRDLAAVLKRRDMQIMLTGSALVYGGQFVGYTFLEPYLNSAPNMSGALLTTALLAYGIVGAFSNFVAERITRVSLKWTLIVTIVTLGGSVSVAPVFGTSPVGAVVCATFWGLAWGAWPVSQQIWMYETAPADFEKSAALIVCMAQFAVASGSYVGGYLVDLKGIAAAFEAAGATTALALLFALYSLMRRTLHKRDT</sequence>
<dbReference type="CDD" id="cd17324">
    <property type="entry name" value="MFS_NepI_like"/>
    <property type="match status" value="1"/>
</dbReference>
<feature type="transmembrane region" description="Helical" evidence="6">
    <location>
        <begin position="165"/>
        <end position="186"/>
    </location>
</feature>
<feature type="transmembrane region" description="Helical" evidence="6">
    <location>
        <begin position="84"/>
        <end position="102"/>
    </location>
</feature>
<feature type="transmembrane region" description="Helical" evidence="6">
    <location>
        <begin position="139"/>
        <end position="159"/>
    </location>
</feature>
<feature type="transmembrane region" description="Helical" evidence="6">
    <location>
        <begin position="52"/>
        <end position="72"/>
    </location>
</feature>
<feature type="transmembrane region" description="Helical" evidence="6">
    <location>
        <begin position="298"/>
        <end position="316"/>
    </location>
</feature>
<evidence type="ECO:0000256" key="1">
    <source>
        <dbReference type="ARBA" id="ARBA00004651"/>
    </source>
</evidence>
<evidence type="ECO:0000256" key="5">
    <source>
        <dbReference type="ARBA" id="ARBA00023136"/>
    </source>
</evidence>
<feature type="transmembrane region" description="Helical" evidence="6">
    <location>
        <begin position="273"/>
        <end position="292"/>
    </location>
</feature>
<dbReference type="RefSeq" id="WP_219802069.1">
    <property type="nucleotide sequence ID" value="NZ_CP080096.1"/>
</dbReference>
<dbReference type="SUPFAM" id="SSF103473">
    <property type="entry name" value="MFS general substrate transporter"/>
    <property type="match status" value="1"/>
</dbReference>
<feature type="domain" description="Major facilitator superfamily (MFS) profile" evidence="7">
    <location>
        <begin position="15"/>
        <end position="389"/>
    </location>
</feature>
<accession>A0ABX8UUH6</accession>
<dbReference type="PANTHER" id="PTHR43124:SF3">
    <property type="entry name" value="CHLORAMPHENICOL EFFLUX PUMP RV0191"/>
    <property type="match status" value="1"/>
</dbReference>
<feature type="transmembrane region" description="Helical" evidence="6">
    <location>
        <begin position="245"/>
        <end position="266"/>
    </location>
</feature>
<dbReference type="PANTHER" id="PTHR43124">
    <property type="entry name" value="PURINE EFFLUX PUMP PBUE"/>
    <property type="match status" value="1"/>
</dbReference>
<dbReference type="InterPro" id="IPR050189">
    <property type="entry name" value="MFS_Efflux_Transporters"/>
</dbReference>
<evidence type="ECO:0000259" key="7">
    <source>
        <dbReference type="PROSITE" id="PS50850"/>
    </source>
</evidence>
<organism evidence="8 9">
    <name type="scientific">Paraburkholderia edwinii</name>
    <dbReference type="NCBI Taxonomy" id="2861782"/>
    <lineage>
        <taxon>Bacteria</taxon>
        <taxon>Pseudomonadati</taxon>
        <taxon>Pseudomonadota</taxon>
        <taxon>Betaproteobacteria</taxon>
        <taxon>Burkholderiales</taxon>
        <taxon>Burkholderiaceae</taxon>
        <taxon>Paraburkholderia</taxon>
    </lineage>
</organism>
<reference evidence="8 9" key="1">
    <citation type="submission" date="2021-07" db="EMBL/GenBank/DDBJ databases">
        <title>Paraburkholderia edwinii protects Aspergillus sp. from phenazines by acting as a toxin sponge.</title>
        <authorList>
            <person name="Dahlstrom K.M."/>
            <person name="Newman D.K."/>
        </authorList>
    </citation>
    <scope>NUCLEOTIDE SEQUENCE [LARGE SCALE GENOMIC DNA]</scope>
    <source>
        <strain evidence="8 9">Pe01</strain>
    </source>
</reference>
<name>A0ABX8UUH6_9BURK</name>
<feature type="transmembrane region" description="Helical" evidence="6">
    <location>
        <begin position="363"/>
        <end position="385"/>
    </location>
</feature>
<gene>
    <name evidence="8" type="ORF">KZJ38_23335</name>
</gene>
<dbReference type="Pfam" id="PF07690">
    <property type="entry name" value="MFS_1"/>
    <property type="match status" value="1"/>
</dbReference>
<feature type="transmembrane region" description="Helical" evidence="6">
    <location>
        <begin position="12"/>
        <end position="32"/>
    </location>
</feature>
<keyword evidence="5 6" id="KW-0472">Membrane</keyword>
<evidence type="ECO:0000256" key="4">
    <source>
        <dbReference type="ARBA" id="ARBA00022989"/>
    </source>
</evidence>
<proteinExistence type="predicted"/>
<feature type="transmembrane region" description="Helical" evidence="6">
    <location>
        <begin position="214"/>
        <end position="233"/>
    </location>
</feature>
<feature type="transmembrane region" description="Helical" evidence="6">
    <location>
        <begin position="108"/>
        <end position="127"/>
    </location>
</feature>
<feature type="transmembrane region" description="Helical" evidence="6">
    <location>
        <begin position="336"/>
        <end position="357"/>
    </location>
</feature>
<evidence type="ECO:0000256" key="6">
    <source>
        <dbReference type="SAM" id="Phobius"/>
    </source>
</evidence>